<dbReference type="EMBL" id="CACTIH010002020">
    <property type="protein sequence ID" value="CAA2971630.1"/>
    <property type="molecule type" value="Genomic_DNA"/>
</dbReference>
<protein>
    <submittedName>
        <fullName evidence="2">NifU 3, chloroplastic</fullName>
    </submittedName>
</protein>
<dbReference type="GO" id="GO:0009570">
    <property type="term" value="C:chloroplast stroma"/>
    <property type="evidence" value="ECO:0007669"/>
    <property type="project" value="TreeGrafter"/>
</dbReference>
<dbReference type="PANTHER" id="PTHR11178">
    <property type="entry name" value="IRON-SULFUR CLUSTER SCAFFOLD PROTEIN NFU-RELATED"/>
    <property type="match status" value="1"/>
</dbReference>
<dbReference type="Proteomes" id="UP000594638">
    <property type="component" value="Unassembled WGS sequence"/>
</dbReference>
<name>A0A8S0R0B0_OLEEU</name>
<sequence length="117" mass="12453">MIGHGTIVCAVVSPSYVMPLTEDNDEKVFNDVRLGLMADGGNVVLNEIDGLVVILSKIRPNLGGTGDGELEHVHVEDFIVKVHLTGPAAGVMTVRVALAQKLREKKMPAIAAVQLID</sequence>
<comment type="caution">
    <text evidence="2">The sequence shown here is derived from an EMBL/GenBank/DDBJ whole genome shotgun (WGS) entry which is preliminary data.</text>
</comment>
<keyword evidence="3" id="KW-1185">Reference proteome</keyword>
<evidence type="ECO:0000313" key="3">
    <source>
        <dbReference type="Proteomes" id="UP000594638"/>
    </source>
</evidence>
<dbReference type="AlphaFoldDB" id="A0A8S0R0B0"/>
<dbReference type="Gramene" id="OE9A118502T1">
    <property type="protein sequence ID" value="OE9A118502C1"/>
    <property type="gene ID" value="OE9A118502"/>
</dbReference>
<dbReference type="Gene3D" id="3.30.300.130">
    <property type="entry name" value="Fe-S cluster assembly (FSCA)"/>
    <property type="match status" value="1"/>
</dbReference>
<evidence type="ECO:0000256" key="1">
    <source>
        <dbReference type="ARBA" id="ARBA00006420"/>
    </source>
</evidence>
<dbReference type="PANTHER" id="PTHR11178:SF25">
    <property type="entry name" value="NIFU-LIKE PROTEIN 3, CHLOROPLASTIC"/>
    <property type="match status" value="1"/>
</dbReference>
<evidence type="ECO:0000313" key="2">
    <source>
        <dbReference type="EMBL" id="CAA2971630.1"/>
    </source>
</evidence>
<dbReference type="GO" id="GO:0005739">
    <property type="term" value="C:mitochondrion"/>
    <property type="evidence" value="ECO:0007669"/>
    <property type="project" value="TreeGrafter"/>
</dbReference>
<accession>A0A8S0R0B0</accession>
<dbReference type="InterPro" id="IPR034904">
    <property type="entry name" value="FSCA_dom_sf"/>
</dbReference>
<dbReference type="SUPFAM" id="SSF117916">
    <property type="entry name" value="Fe-S cluster assembly (FSCA) domain-like"/>
    <property type="match status" value="1"/>
</dbReference>
<organism evidence="2 3">
    <name type="scientific">Olea europaea subsp. europaea</name>
    <dbReference type="NCBI Taxonomy" id="158383"/>
    <lineage>
        <taxon>Eukaryota</taxon>
        <taxon>Viridiplantae</taxon>
        <taxon>Streptophyta</taxon>
        <taxon>Embryophyta</taxon>
        <taxon>Tracheophyta</taxon>
        <taxon>Spermatophyta</taxon>
        <taxon>Magnoliopsida</taxon>
        <taxon>eudicotyledons</taxon>
        <taxon>Gunneridae</taxon>
        <taxon>Pentapetalae</taxon>
        <taxon>asterids</taxon>
        <taxon>lamiids</taxon>
        <taxon>Lamiales</taxon>
        <taxon>Oleaceae</taxon>
        <taxon>Oleeae</taxon>
        <taxon>Olea</taxon>
    </lineage>
</organism>
<dbReference type="OrthoDB" id="565552at2759"/>
<reference evidence="2 3" key="1">
    <citation type="submission" date="2019-12" db="EMBL/GenBank/DDBJ databases">
        <authorList>
            <person name="Alioto T."/>
            <person name="Alioto T."/>
            <person name="Gomez Garrido J."/>
        </authorList>
    </citation>
    <scope>NUCLEOTIDE SEQUENCE [LARGE SCALE GENOMIC DNA]</scope>
</reference>
<gene>
    <name evidence="2" type="ORF">OLEA9_A118502</name>
</gene>
<proteinExistence type="inferred from homology"/>
<comment type="similarity">
    <text evidence="1">Belongs to the NifU family.</text>
</comment>